<evidence type="ECO:0000259" key="3">
    <source>
        <dbReference type="PROSITE" id="PS50033"/>
    </source>
</evidence>
<dbReference type="Pfam" id="PF00789">
    <property type="entry name" value="UBX"/>
    <property type="match status" value="1"/>
</dbReference>
<dbReference type="Proteomes" id="UP000326939">
    <property type="component" value="Chromosome 17"/>
</dbReference>
<dbReference type="InterPro" id="IPR001012">
    <property type="entry name" value="UBX_dom"/>
</dbReference>
<feature type="compositionally biased region" description="Polar residues" evidence="2">
    <location>
        <begin position="332"/>
        <end position="341"/>
    </location>
</feature>
<dbReference type="InterPro" id="IPR036249">
    <property type="entry name" value="Thioredoxin-like_sf"/>
</dbReference>
<feature type="compositionally biased region" description="Polar residues" evidence="2">
    <location>
        <begin position="611"/>
        <end position="632"/>
    </location>
</feature>
<feature type="compositionally biased region" description="Polar residues" evidence="2">
    <location>
        <begin position="580"/>
        <end position="594"/>
    </location>
</feature>
<feature type="region of interest" description="Disordered" evidence="2">
    <location>
        <begin position="256"/>
        <end position="366"/>
    </location>
</feature>
<feature type="compositionally biased region" description="Polar residues" evidence="2">
    <location>
        <begin position="648"/>
        <end position="658"/>
    </location>
</feature>
<feature type="compositionally biased region" description="Polar residues" evidence="2">
    <location>
        <begin position="292"/>
        <end position="304"/>
    </location>
</feature>
<evidence type="ECO:0000256" key="1">
    <source>
        <dbReference type="ARBA" id="ARBA00022786"/>
    </source>
</evidence>
<feature type="compositionally biased region" description="Low complexity" evidence="2">
    <location>
        <begin position="259"/>
        <end position="286"/>
    </location>
</feature>
<gene>
    <name evidence="5" type="ORF">DKX38_026571</name>
</gene>
<comment type="caution">
    <text evidence="5">The sequence shown here is derived from an EMBL/GenBank/DDBJ whole genome shotgun (WGS) entry which is preliminary data.</text>
</comment>
<evidence type="ECO:0000313" key="6">
    <source>
        <dbReference type="Proteomes" id="UP000326939"/>
    </source>
</evidence>
<feature type="domain" description="UBX" evidence="3">
    <location>
        <begin position="434"/>
        <end position="512"/>
    </location>
</feature>
<name>A0A5N5JF50_9ROSI</name>
<dbReference type="PANTHER" id="PTHR47770:SF1">
    <property type="entry name" value="PLANT UBX DOMAIN-CONTAINING PROTEIN 11"/>
    <property type="match status" value="1"/>
</dbReference>
<proteinExistence type="predicted"/>
<keyword evidence="1" id="KW-0833">Ubl conjugation pathway</keyword>
<evidence type="ECO:0000256" key="2">
    <source>
        <dbReference type="SAM" id="MobiDB-lite"/>
    </source>
</evidence>
<dbReference type="PROSITE" id="PS50033">
    <property type="entry name" value="UBX"/>
    <property type="match status" value="1"/>
</dbReference>
<feature type="region of interest" description="Disordered" evidence="2">
    <location>
        <begin position="516"/>
        <end position="543"/>
    </location>
</feature>
<dbReference type="PROSITE" id="PS50053">
    <property type="entry name" value="UBIQUITIN_2"/>
    <property type="match status" value="1"/>
</dbReference>
<dbReference type="SMART" id="SM00166">
    <property type="entry name" value="UBX"/>
    <property type="match status" value="1"/>
</dbReference>
<dbReference type="CDD" id="cd01767">
    <property type="entry name" value="UBX"/>
    <property type="match status" value="1"/>
</dbReference>
<dbReference type="Gene3D" id="3.10.20.90">
    <property type="entry name" value="Phosphatidylinositol 3-kinase Catalytic Subunit, Chain A, domain 1"/>
    <property type="match status" value="1"/>
</dbReference>
<dbReference type="InterPro" id="IPR000626">
    <property type="entry name" value="Ubiquitin-like_dom"/>
</dbReference>
<dbReference type="AlphaFoldDB" id="A0A5N5JF50"/>
<evidence type="ECO:0000313" key="5">
    <source>
        <dbReference type="EMBL" id="KAB5515923.1"/>
    </source>
</evidence>
<keyword evidence="6" id="KW-1185">Reference proteome</keyword>
<feature type="compositionally biased region" description="Low complexity" evidence="2">
    <location>
        <begin position="566"/>
        <end position="579"/>
    </location>
</feature>
<feature type="compositionally biased region" description="Low complexity" evidence="2">
    <location>
        <begin position="599"/>
        <end position="610"/>
    </location>
</feature>
<sequence length="664" mass="72330">MKTSPSIRWPQLKLNETYCPSPQTPSTEMSKDGILNHSSHKQLVEMSKDGILGADSLELNDDGDDEEKLRWRQSRARGYAQELAFTFKGSIPEAILESKKQRKLFVVYISGENVESAELEKSTWADSKVTESLSNFQEKKSHFKRKMVSLHQLEIKDPQKSSPCITAIGYNGVQLWQSEGFVTAEVLASGLEKAWFSLHIQHLLILKELKVVQTFSGGISCSRTLFSFCDLCLSSFQLEISDDEVQETTATVLTAALNSKQSEPPSSGSSDIGSSRQGSSSGTVVSPPLVDSHTQPSELETQAASDVIEEKTSHGLPISEETITTLDDKTSTKSLNVQKSQTTRDERSIGPTDEDNKLPSSITKSDHTIADHIFSGAEDGHLAQEKIIGNHSGAPRETSSALTTAEIKEAGGDKKAKSTNGLGPGTLEDKKSINVLSEVHLNIRLPDGVSLQEKFSVTSTLRMVKDYVDRNHAGGIGAYDLAIPYPRKTFSDQDLSKSLSELALLNRQALMVVPRQRATGYQRGGSSSDRATTTTSSDSANANDGGYFAYVKRALSYVNPLSYFGGSASSSSSGQAQSGTWEYSPNSTPQNNTARTDRPYSSYSPNQNSSATGRNDSQGRRTTASRIGSNIHTLKHDDDDGRFKDRNSFWNGNSTEYGGNNDGK</sequence>
<dbReference type="PANTHER" id="PTHR47770">
    <property type="entry name" value="PLANT UBX DOMAIN-CONTAINING PROTEIN 11"/>
    <property type="match status" value="1"/>
</dbReference>
<dbReference type="SUPFAM" id="SSF54236">
    <property type="entry name" value="Ubiquitin-like"/>
    <property type="match status" value="1"/>
</dbReference>
<accession>A0A5N5JF50</accession>
<dbReference type="SUPFAM" id="SSF52833">
    <property type="entry name" value="Thioredoxin-like"/>
    <property type="match status" value="1"/>
</dbReference>
<evidence type="ECO:0000259" key="4">
    <source>
        <dbReference type="PROSITE" id="PS50053"/>
    </source>
</evidence>
<feature type="compositionally biased region" description="Low complexity" evidence="2">
    <location>
        <begin position="524"/>
        <end position="540"/>
    </location>
</feature>
<reference evidence="6" key="1">
    <citation type="journal article" date="2019" name="Gigascience">
        <title>De novo genome assembly of the endangered Acer yangbiense, a plant species with extremely small populations endemic to Yunnan Province, China.</title>
        <authorList>
            <person name="Yang J."/>
            <person name="Wariss H.M."/>
            <person name="Tao L."/>
            <person name="Zhang R."/>
            <person name="Yun Q."/>
            <person name="Hollingsworth P."/>
            <person name="Dao Z."/>
            <person name="Luo G."/>
            <person name="Guo H."/>
            <person name="Ma Y."/>
            <person name="Sun W."/>
        </authorList>
    </citation>
    <scope>NUCLEOTIDE SEQUENCE [LARGE SCALE GENOMIC DNA]</scope>
    <source>
        <strain evidence="6">cv. br00</strain>
    </source>
</reference>
<organism evidence="5 6">
    <name type="scientific">Salix brachista</name>
    <dbReference type="NCBI Taxonomy" id="2182728"/>
    <lineage>
        <taxon>Eukaryota</taxon>
        <taxon>Viridiplantae</taxon>
        <taxon>Streptophyta</taxon>
        <taxon>Embryophyta</taxon>
        <taxon>Tracheophyta</taxon>
        <taxon>Spermatophyta</taxon>
        <taxon>Magnoliopsida</taxon>
        <taxon>eudicotyledons</taxon>
        <taxon>Gunneridae</taxon>
        <taxon>Pentapetalae</taxon>
        <taxon>rosids</taxon>
        <taxon>fabids</taxon>
        <taxon>Malpighiales</taxon>
        <taxon>Salicaceae</taxon>
        <taxon>Saliceae</taxon>
        <taxon>Salix</taxon>
    </lineage>
</organism>
<dbReference type="EMBL" id="VDCV01000017">
    <property type="protein sequence ID" value="KAB5515923.1"/>
    <property type="molecule type" value="Genomic_DNA"/>
</dbReference>
<dbReference type="InterPro" id="IPR029071">
    <property type="entry name" value="Ubiquitin-like_domsf"/>
</dbReference>
<feature type="region of interest" description="Disordered" evidence="2">
    <location>
        <begin position="566"/>
        <end position="664"/>
    </location>
</feature>
<protein>
    <recommendedName>
        <fullName evidence="7">UBX domain-containing protein</fullName>
    </recommendedName>
</protein>
<feature type="compositionally biased region" description="Basic and acidic residues" evidence="2">
    <location>
        <begin position="634"/>
        <end position="647"/>
    </location>
</feature>
<evidence type="ECO:0008006" key="7">
    <source>
        <dbReference type="Google" id="ProtNLM"/>
    </source>
</evidence>
<feature type="domain" description="Ubiquitin-like" evidence="4">
    <location>
        <begin position="439"/>
        <end position="519"/>
    </location>
</feature>